<feature type="transmembrane region" description="Helical" evidence="6">
    <location>
        <begin position="30"/>
        <end position="46"/>
    </location>
</feature>
<evidence type="ECO:0000313" key="9">
    <source>
        <dbReference type="EMBL" id="KJZ82350.1"/>
    </source>
</evidence>
<feature type="transmembrane region" description="Helical" evidence="6">
    <location>
        <begin position="423"/>
        <end position="448"/>
    </location>
</feature>
<comment type="subcellular location">
    <subcellularLocation>
        <location evidence="1">Cell membrane</location>
        <topology evidence="1">Multi-pass membrane protein</topology>
    </subcellularLocation>
</comment>
<dbReference type="Pfam" id="PF13567">
    <property type="entry name" value="DUF4131"/>
    <property type="match status" value="1"/>
</dbReference>
<feature type="transmembrane region" description="Helical" evidence="6">
    <location>
        <begin position="318"/>
        <end position="338"/>
    </location>
</feature>
<keyword evidence="4 6" id="KW-1133">Transmembrane helix</keyword>
<dbReference type="NCBIfam" id="TIGR00360">
    <property type="entry name" value="ComEC_N-term"/>
    <property type="match status" value="1"/>
</dbReference>
<evidence type="ECO:0000256" key="6">
    <source>
        <dbReference type="SAM" id="Phobius"/>
    </source>
</evidence>
<name>A0A0F4VM57_9HYPH</name>
<dbReference type="EMBL" id="JMTK01000002">
    <property type="protein sequence ID" value="KJZ82350.1"/>
    <property type="molecule type" value="Genomic_DNA"/>
</dbReference>
<feature type="transmembrane region" description="Helical" evidence="6">
    <location>
        <begin position="460"/>
        <end position="486"/>
    </location>
</feature>
<dbReference type="PANTHER" id="PTHR30619">
    <property type="entry name" value="DNA INTERNALIZATION/COMPETENCE PROTEIN COMEC/REC2"/>
    <property type="match status" value="1"/>
</dbReference>
<keyword evidence="5 6" id="KW-0472">Membrane</keyword>
<dbReference type="PATRIC" id="fig|556287.9.peg.1119"/>
<feature type="domain" description="ComEC/Rec2-related protein" evidence="7">
    <location>
        <begin position="256"/>
        <end position="542"/>
    </location>
</feature>
<dbReference type="InterPro" id="IPR052159">
    <property type="entry name" value="Competence_DNA_uptake"/>
</dbReference>
<gene>
    <name evidence="9" type="ORF">DJ66_1100</name>
</gene>
<reference evidence="9 10" key="1">
    <citation type="journal article" date="2015" name="Phytopathology">
        <title>Genomes of Candidatus Liberibacter solanacearum haplotype A from New Zealand and the USA suggest significant genome plasticity in the species.</title>
        <authorList>
            <person name="Thompson S.M."/>
            <person name="Johnson C.P."/>
            <person name="Lu A.Y."/>
            <person name="Frampton R.A."/>
            <person name="Sullivan K.L."/>
            <person name="Fiers M.W."/>
            <person name="Crowhurst R.N."/>
            <person name="Pitman A.R."/>
            <person name="Scott I."/>
            <person name="Gudmestad N.C."/>
            <person name="Smith G.R."/>
        </authorList>
    </citation>
    <scope>NUCLEOTIDE SEQUENCE [LARGE SCALE GENOMIC DNA]</scope>
    <source>
        <strain evidence="9 10">LsoNZ1</strain>
    </source>
</reference>
<feature type="transmembrane region" description="Helical" evidence="6">
    <location>
        <begin position="78"/>
        <end position="97"/>
    </location>
</feature>
<feature type="transmembrane region" description="Helical" evidence="6">
    <location>
        <begin position="344"/>
        <end position="374"/>
    </location>
</feature>
<evidence type="ECO:0000259" key="7">
    <source>
        <dbReference type="Pfam" id="PF03772"/>
    </source>
</evidence>
<feature type="transmembrane region" description="Helical" evidence="6">
    <location>
        <begin position="547"/>
        <end position="565"/>
    </location>
</feature>
<evidence type="ECO:0000256" key="1">
    <source>
        <dbReference type="ARBA" id="ARBA00004651"/>
    </source>
</evidence>
<feature type="transmembrane region" description="Helical" evidence="6">
    <location>
        <begin position="276"/>
        <end position="297"/>
    </location>
</feature>
<dbReference type="Proteomes" id="UP000033731">
    <property type="component" value="Unassembled WGS sequence"/>
</dbReference>
<dbReference type="Pfam" id="PF03772">
    <property type="entry name" value="Competence"/>
    <property type="match status" value="1"/>
</dbReference>
<dbReference type="GO" id="GO:0005886">
    <property type="term" value="C:plasma membrane"/>
    <property type="evidence" value="ECO:0007669"/>
    <property type="project" value="UniProtKB-SubCell"/>
</dbReference>
<evidence type="ECO:0000256" key="3">
    <source>
        <dbReference type="ARBA" id="ARBA00022692"/>
    </source>
</evidence>
<feature type="domain" description="DUF4131" evidence="8">
    <location>
        <begin position="53"/>
        <end position="205"/>
    </location>
</feature>
<evidence type="ECO:0000256" key="4">
    <source>
        <dbReference type="ARBA" id="ARBA00022989"/>
    </source>
</evidence>
<feature type="transmembrane region" description="Helical" evidence="6">
    <location>
        <begin position="492"/>
        <end position="511"/>
    </location>
</feature>
<keyword evidence="2" id="KW-1003">Cell membrane</keyword>
<dbReference type="InterPro" id="IPR025405">
    <property type="entry name" value="DUF4131"/>
</dbReference>
<organism evidence="9 10">
    <name type="scientific">Candidatus Liberibacter solanacearum</name>
    <dbReference type="NCBI Taxonomy" id="556287"/>
    <lineage>
        <taxon>Bacteria</taxon>
        <taxon>Pseudomonadati</taxon>
        <taxon>Pseudomonadota</taxon>
        <taxon>Alphaproteobacteria</taxon>
        <taxon>Hyphomicrobiales</taxon>
        <taxon>Rhizobiaceae</taxon>
        <taxon>Liberibacter</taxon>
    </lineage>
</organism>
<dbReference type="RefSeq" id="WP_052691163.1">
    <property type="nucleotide sequence ID" value="NZ_JMTK01000002.1"/>
</dbReference>
<evidence type="ECO:0000256" key="2">
    <source>
        <dbReference type="ARBA" id="ARBA00022475"/>
    </source>
</evidence>
<evidence type="ECO:0000256" key="5">
    <source>
        <dbReference type="ARBA" id="ARBA00023136"/>
    </source>
</evidence>
<feature type="transmembrane region" description="Helical" evidence="6">
    <location>
        <begin position="52"/>
        <end position="71"/>
    </location>
</feature>
<sequence>MLQKKIFNNFHYTIQYLKHLIQLEQEYRRLFLFIPVFIAFGATFWFTKKPEIPTWVIVFSCIITTLISLKIRYSHPNTFLIASILTYFLTGMTLAVIETIRNPTIMLSQHMTTSLRGIVKWREPMQDGKWRYLVKILETNHYHSELLSQQVMLSVTKKHAPFLSGNIIEGTARLSPPSGPALPGLFDISFFSYYKGIGAVGYFYSTPRTIPLSDSHNNWKQFLVTAQSFLYDIRAKIGIYIRTKLSGDIGALAAALITDERRAISSETIEYLRKSGLAHIIAISGINMTIAAGLFFFGMRSVLACFPIFAERFSIKKISSFGALLTVTTYFLISGASISAQRAYFMTVIILFSYLFDAYFIGLRSIAVTAIFMICIAPSEVMGPSFQMSFATTAALIASGSIWQKRNYPHPLLKMMPDQGIILTAIIHFFKVIFLTSLVGSVAASIFLIKHFHCIPIYGLIANILAIPILSFVVMPAGLIAALLMIFSLDDIPLHVMGWGINIIIHIAHTISKIGNEFCIGRISQTLFISIVIGFLLLAFLKTNIRHIGTVIIGIAIAILFIYPYPPLPDLLISEDGKLVAFVNKNTLMSNYVNPPPFIFSQWKSALVTPFHEAPQVQKKDIHNMSQSTLKEILQSMQPGKFLCINKSLCIGYHKSGITVGVLKKKEAIRLACQLSDILITTIRDINTKLCNVSLLISPEMLNKNGSLEITIIPPSNNNDRVKFIIQRTIENIHLPWTKNRIDS</sequence>
<keyword evidence="10" id="KW-1185">Reference proteome</keyword>
<feature type="transmembrane region" description="Helical" evidence="6">
    <location>
        <begin position="523"/>
        <end position="541"/>
    </location>
</feature>
<accession>A0A0F4VM57</accession>
<protein>
    <submittedName>
        <fullName evidence="9">DNA internalization-like competence protein ComEC/Rec2</fullName>
    </submittedName>
</protein>
<dbReference type="InterPro" id="IPR004477">
    <property type="entry name" value="ComEC_N"/>
</dbReference>
<dbReference type="PANTHER" id="PTHR30619:SF1">
    <property type="entry name" value="RECOMBINATION PROTEIN 2"/>
    <property type="match status" value="1"/>
</dbReference>
<comment type="caution">
    <text evidence="9">The sequence shown here is derived from an EMBL/GenBank/DDBJ whole genome shotgun (WGS) entry which is preliminary data.</text>
</comment>
<proteinExistence type="predicted"/>
<dbReference type="AlphaFoldDB" id="A0A0F4VM57"/>
<evidence type="ECO:0000313" key="10">
    <source>
        <dbReference type="Proteomes" id="UP000033731"/>
    </source>
</evidence>
<keyword evidence="3 6" id="KW-0812">Transmembrane</keyword>
<evidence type="ECO:0000259" key="8">
    <source>
        <dbReference type="Pfam" id="PF13567"/>
    </source>
</evidence>